<protein>
    <submittedName>
        <fullName evidence="3">Integrase core domain-containing protein</fullName>
    </submittedName>
</protein>
<dbReference type="Pfam" id="PF13683">
    <property type="entry name" value="rve_3"/>
    <property type="match status" value="1"/>
</dbReference>
<reference evidence="3 4" key="1">
    <citation type="submission" date="2021-03" db="EMBL/GenBank/DDBJ databases">
        <title>Genome Sequence of Bradyrhizobium vignae strain ISRA400.</title>
        <authorList>
            <person name="Tisa L.S."/>
            <person name="Svistoonoff S."/>
            <person name="Hocher V."/>
            <person name="Fall S."/>
            <person name="Zaiya A."/>
            <person name="Naing D."/>
            <person name="Niang N."/>
            <person name="Diouf A."/>
            <person name="Dasylva M.C."/>
            <person name="Toure O."/>
            <person name="Gueye M."/>
            <person name="Gully D."/>
            <person name="Tisseyre P."/>
            <person name="Simpson S."/>
            <person name="Morris K."/>
            <person name="Thomas W.K."/>
        </authorList>
    </citation>
    <scope>NUCLEOTIDE SEQUENCE [LARGE SCALE GENOMIC DNA]</scope>
    <source>
        <strain evidence="3 4">ISRA400</strain>
    </source>
</reference>
<dbReference type="PANTHER" id="PTHR46889">
    <property type="entry name" value="TRANSPOSASE INSF FOR INSERTION SEQUENCE IS3B-RELATED"/>
    <property type="match status" value="1"/>
</dbReference>
<dbReference type="PANTHER" id="PTHR46889:SF4">
    <property type="entry name" value="TRANSPOSASE INSO FOR INSERTION SEQUENCE ELEMENT IS911B-RELATED"/>
    <property type="match status" value="1"/>
</dbReference>
<dbReference type="InterPro" id="IPR036397">
    <property type="entry name" value="RNaseH_sf"/>
</dbReference>
<feature type="region of interest" description="Disordered" evidence="1">
    <location>
        <begin position="96"/>
        <end position="117"/>
    </location>
</feature>
<dbReference type="InterPro" id="IPR012337">
    <property type="entry name" value="RNaseH-like_sf"/>
</dbReference>
<dbReference type="EMBL" id="JAGIKT010000083">
    <property type="protein sequence ID" value="MBP0115414.1"/>
    <property type="molecule type" value="Genomic_DNA"/>
</dbReference>
<evidence type="ECO:0000313" key="4">
    <source>
        <dbReference type="Proteomes" id="UP000669317"/>
    </source>
</evidence>
<dbReference type="Gene3D" id="3.30.420.10">
    <property type="entry name" value="Ribonuclease H-like superfamily/Ribonuclease H"/>
    <property type="match status" value="1"/>
</dbReference>
<evidence type="ECO:0000259" key="2">
    <source>
        <dbReference type="Pfam" id="PF13683"/>
    </source>
</evidence>
<comment type="caution">
    <text evidence="3">The sequence shown here is derived from an EMBL/GenBank/DDBJ whole genome shotgun (WGS) entry which is preliminary data.</text>
</comment>
<name>A0ABS4A4S4_9BRAD</name>
<dbReference type="SUPFAM" id="SSF53098">
    <property type="entry name" value="Ribonuclease H-like"/>
    <property type="match status" value="1"/>
</dbReference>
<proteinExistence type="predicted"/>
<dbReference type="InterPro" id="IPR050900">
    <property type="entry name" value="Transposase_IS3/IS150/IS904"/>
</dbReference>
<dbReference type="RefSeq" id="WP_209296344.1">
    <property type="nucleotide sequence ID" value="NZ_JAGIKT010000083.1"/>
</dbReference>
<sequence>MRASFGSGSQYASERYRDTLTAHALVGSMGRRGNPYDNAKAESFMNTLEGRGCVSNGVETLEDVIENLPRFIDGVYNKRRLRSALGYLSPQQFRGSARPAEGQISRLTLSGPTGPLH</sequence>
<gene>
    <name evidence="3" type="ORF">JWS04_30995</name>
</gene>
<accession>A0ABS4A4S4</accession>
<dbReference type="InterPro" id="IPR001584">
    <property type="entry name" value="Integrase_cat-core"/>
</dbReference>
<evidence type="ECO:0000313" key="3">
    <source>
        <dbReference type="EMBL" id="MBP0115414.1"/>
    </source>
</evidence>
<feature type="domain" description="Integrase catalytic" evidence="2">
    <location>
        <begin position="28"/>
        <end position="90"/>
    </location>
</feature>
<dbReference type="Proteomes" id="UP000669317">
    <property type="component" value="Unassembled WGS sequence"/>
</dbReference>
<evidence type="ECO:0000256" key="1">
    <source>
        <dbReference type="SAM" id="MobiDB-lite"/>
    </source>
</evidence>
<organism evidence="3 4">
    <name type="scientific">Bradyrhizobium vignae</name>
    <dbReference type="NCBI Taxonomy" id="1549949"/>
    <lineage>
        <taxon>Bacteria</taxon>
        <taxon>Pseudomonadati</taxon>
        <taxon>Pseudomonadota</taxon>
        <taxon>Alphaproteobacteria</taxon>
        <taxon>Hyphomicrobiales</taxon>
        <taxon>Nitrobacteraceae</taxon>
        <taxon>Bradyrhizobium</taxon>
    </lineage>
</organism>
<keyword evidence="4" id="KW-1185">Reference proteome</keyword>